<proteinExistence type="predicted"/>
<sequence length="58" mass="6538">MRKAALAGQGSIWLAKMTDTANSTWMNAGENIKEQDGRENRCFQTLNFVASFWVTGQR</sequence>
<organism evidence="1 2">
    <name type="scientific">Paenibacillus solisilvae</name>
    <dbReference type="NCBI Taxonomy" id="2486751"/>
    <lineage>
        <taxon>Bacteria</taxon>
        <taxon>Bacillati</taxon>
        <taxon>Bacillota</taxon>
        <taxon>Bacilli</taxon>
        <taxon>Bacillales</taxon>
        <taxon>Paenibacillaceae</taxon>
        <taxon>Paenibacillus</taxon>
    </lineage>
</organism>
<gene>
    <name evidence="1" type="ORF">ACFPYJ_19435</name>
</gene>
<dbReference type="EMBL" id="JBHSOW010000070">
    <property type="protein sequence ID" value="MFC5651239.1"/>
    <property type="molecule type" value="Genomic_DNA"/>
</dbReference>
<evidence type="ECO:0000313" key="2">
    <source>
        <dbReference type="Proteomes" id="UP001596047"/>
    </source>
</evidence>
<dbReference type="Proteomes" id="UP001596047">
    <property type="component" value="Unassembled WGS sequence"/>
</dbReference>
<comment type="caution">
    <text evidence="1">The sequence shown here is derived from an EMBL/GenBank/DDBJ whole genome shotgun (WGS) entry which is preliminary data.</text>
</comment>
<reference evidence="2" key="1">
    <citation type="journal article" date="2019" name="Int. J. Syst. Evol. Microbiol.">
        <title>The Global Catalogue of Microorganisms (GCM) 10K type strain sequencing project: providing services to taxonomists for standard genome sequencing and annotation.</title>
        <authorList>
            <consortium name="The Broad Institute Genomics Platform"/>
            <consortium name="The Broad Institute Genome Sequencing Center for Infectious Disease"/>
            <person name="Wu L."/>
            <person name="Ma J."/>
        </authorList>
    </citation>
    <scope>NUCLEOTIDE SEQUENCE [LARGE SCALE GENOMIC DNA]</scope>
    <source>
        <strain evidence="2">CGMCC 1.3240</strain>
    </source>
</reference>
<accession>A0ABW0W2E6</accession>
<evidence type="ECO:0000313" key="1">
    <source>
        <dbReference type="EMBL" id="MFC5651239.1"/>
    </source>
</evidence>
<name>A0ABW0W2E6_9BACL</name>
<dbReference type="RefSeq" id="WP_379189847.1">
    <property type="nucleotide sequence ID" value="NZ_JBHSOW010000070.1"/>
</dbReference>
<protein>
    <submittedName>
        <fullName evidence="1">Uncharacterized protein</fullName>
    </submittedName>
</protein>
<keyword evidence="2" id="KW-1185">Reference proteome</keyword>